<organism evidence="3 4">
    <name type="scientific">Prauserella rugosa</name>
    <dbReference type="NCBI Taxonomy" id="43354"/>
    <lineage>
        <taxon>Bacteria</taxon>
        <taxon>Bacillati</taxon>
        <taxon>Actinomycetota</taxon>
        <taxon>Actinomycetes</taxon>
        <taxon>Pseudonocardiales</taxon>
        <taxon>Pseudonocardiaceae</taxon>
        <taxon>Prauserella</taxon>
    </lineage>
</organism>
<protein>
    <recommendedName>
        <fullName evidence="5">Flagellar basal body-associated protein FliL</fullName>
    </recommendedName>
</protein>
<keyword evidence="2" id="KW-1133">Transmembrane helix</keyword>
<evidence type="ECO:0000313" key="4">
    <source>
        <dbReference type="Proteomes" id="UP000317303"/>
    </source>
</evidence>
<evidence type="ECO:0008006" key="5">
    <source>
        <dbReference type="Google" id="ProtNLM"/>
    </source>
</evidence>
<evidence type="ECO:0000256" key="2">
    <source>
        <dbReference type="SAM" id="Phobius"/>
    </source>
</evidence>
<dbReference type="AlphaFoldDB" id="A0A660C6T1"/>
<keyword evidence="2" id="KW-0472">Membrane</keyword>
<comment type="caution">
    <text evidence="3">The sequence shown here is derived from an EMBL/GenBank/DDBJ whole genome shotgun (WGS) entry which is preliminary data.</text>
</comment>
<evidence type="ECO:0000256" key="1">
    <source>
        <dbReference type="SAM" id="MobiDB-lite"/>
    </source>
</evidence>
<accession>A0A660C6T1</accession>
<dbReference type="Proteomes" id="UP000317303">
    <property type="component" value="Unassembled WGS sequence"/>
</dbReference>
<dbReference type="EMBL" id="VLJV01000001">
    <property type="protein sequence ID" value="TWH19202.1"/>
    <property type="molecule type" value="Genomic_DNA"/>
</dbReference>
<feature type="transmembrane region" description="Helical" evidence="2">
    <location>
        <begin position="108"/>
        <end position="129"/>
    </location>
</feature>
<gene>
    <name evidence="3" type="ORF">JD82_01025</name>
</gene>
<proteinExistence type="predicted"/>
<evidence type="ECO:0000313" key="3">
    <source>
        <dbReference type="EMBL" id="TWH19202.1"/>
    </source>
</evidence>
<feature type="compositionally biased region" description="Low complexity" evidence="1">
    <location>
        <begin position="31"/>
        <end position="43"/>
    </location>
</feature>
<feature type="region of interest" description="Disordered" evidence="1">
    <location>
        <begin position="1"/>
        <end position="100"/>
    </location>
</feature>
<reference evidence="3 4" key="1">
    <citation type="submission" date="2019-07" db="EMBL/GenBank/DDBJ databases">
        <title>R&amp;d 2014.</title>
        <authorList>
            <person name="Klenk H.-P."/>
        </authorList>
    </citation>
    <scope>NUCLEOTIDE SEQUENCE [LARGE SCALE GENOMIC DNA]</scope>
    <source>
        <strain evidence="3 4">DSM 43194</strain>
    </source>
</reference>
<sequence length="502" mass="52140">MTTPSDPGSPWGGPGGHPQGGYPQQTPPAQPYGQPGYAAPQYGTPQHGAPQHGTPQYGTAPYGSPGYAGPQYGQPQYGTDPYGRPPGGQGTMTPVGGPGGQGTGKRGLVIGLVVALVVAAGAVGSYFAFFRQNSVAAGSESPTEAVRTLASSFEGGDLAGTLSTLAPSEATLLTDPLDEAVSEYQRLGLFSDDADPNQLGGLTVKAENLRFDESAEERLNDHLAITKLTGGTLTLEADLNKLPVTPEYKRQLIAEAGSARDTATIDIAEEADEPIRIAAVKEGDEWYPSLFYTIADNILQEEGADWPAQPVPAEGADTPAQALRDMVDAAVAGDLERVIQLLPPDEMGVLHDAGPLLLDAAADVEGASGAEVTDLQTETSDVEGGTRVTVTSVTVAAEGTTFTVAKDGGCYRAEAQGKSEQLCPDDIARLAAEDSGDMPPQVLQMIANLGDGVMKQGIGVVTTEVDGKHYVSPVRTVTELGMTVVRSLTPEDFRAMLESDGF</sequence>
<feature type="compositionally biased region" description="Gly residues" evidence="1">
    <location>
        <begin position="85"/>
        <end position="100"/>
    </location>
</feature>
<keyword evidence="2" id="KW-0812">Transmembrane</keyword>
<name>A0A660C6T1_9PSEU</name>
<feature type="compositionally biased region" description="Gly residues" evidence="1">
    <location>
        <begin position="10"/>
        <end position="19"/>
    </location>
</feature>
<keyword evidence="4" id="KW-1185">Reference proteome</keyword>
<dbReference type="RefSeq" id="WP_211252583.1">
    <property type="nucleotide sequence ID" value="NZ_JOIJ01000009.1"/>
</dbReference>